<dbReference type="EMBL" id="CP029788">
    <property type="protein sequence ID" value="AWT42185.1"/>
    <property type="molecule type" value="Genomic_DNA"/>
</dbReference>
<feature type="region of interest" description="Disordered" evidence="1">
    <location>
        <begin position="26"/>
        <end position="75"/>
    </location>
</feature>
<proteinExistence type="predicted"/>
<gene>
    <name evidence="2" type="ORF">DMT42_07565</name>
</gene>
<organism evidence="2 3">
    <name type="scientific">Streptomyces actuosus</name>
    <dbReference type="NCBI Taxonomy" id="1885"/>
    <lineage>
        <taxon>Bacteria</taxon>
        <taxon>Bacillati</taxon>
        <taxon>Actinomycetota</taxon>
        <taxon>Actinomycetes</taxon>
        <taxon>Kitasatosporales</taxon>
        <taxon>Streptomycetaceae</taxon>
        <taxon>Streptomyces</taxon>
    </lineage>
</organism>
<name>A0A2U9NZ79_STRAS</name>
<reference evidence="2 3" key="1">
    <citation type="submission" date="2018-06" db="EMBL/GenBank/DDBJ databases">
        <title>The complete genome sequence of a nosiheptide producer Streptomyces actuosus ATCC 25421: deducing the ability of producing a new class III lantibiotics.</title>
        <authorList>
            <person name="Liu W."/>
            <person name="Sun F."/>
            <person name="Hu Y."/>
        </authorList>
    </citation>
    <scope>NUCLEOTIDE SEQUENCE [LARGE SCALE GENOMIC DNA]</scope>
    <source>
        <strain evidence="2 3">ATCC 25421</strain>
    </source>
</reference>
<dbReference type="KEGG" id="sact:DMT42_07565"/>
<keyword evidence="3" id="KW-1185">Reference proteome</keyword>
<protein>
    <submittedName>
        <fullName evidence="2">Uncharacterized protein</fullName>
    </submittedName>
</protein>
<evidence type="ECO:0000256" key="1">
    <source>
        <dbReference type="SAM" id="MobiDB-lite"/>
    </source>
</evidence>
<dbReference type="AlphaFoldDB" id="A0A2U9NZ79"/>
<evidence type="ECO:0000313" key="2">
    <source>
        <dbReference type="EMBL" id="AWT42185.1"/>
    </source>
</evidence>
<sequence length="75" mass="8033">MPPWHPALMLGGVGRAARRYGVPLRPPVPPQRHDCPQLSRRGGPVPLPAARAMAGCSRPRREGDVSGGVRPQRAP</sequence>
<evidence type="ECO:0000313" key="3">
    <source>
        <dbReference type="Proteomes" id="UP000247634"/>
    </source>
</evidence>
<accession>A0A2U9NZ79</accession>
<dbReference type="OrthoDB" id="4338308at2"/>
<dbReference type="Proteomes" id="UP000247634">
    <property type="component" value="Chromosome"/>
</dbReference>